<dbReference type="Proteomes" id="UP000276133">
    <property type="component" value="Unassembled WGS sequence"/>
</dbReference>
<proteinExistence type="predicted"/>
<dbReference type="AlphaFoldDB" id="A0A3M7R6P7"/>
<keyword evidence="2" id="KW-1185">Reference proteome</keyword>
<evidence type="ECO:0000313" key="1">
    <source>
        <dbReference type="EMBL" id="RNA19302.1"/>
    </source>
</evidence>
<organism evidence="1 2">
    <name type="scientific">Brachionus plicatilis</name>
    <name type="common">Marine rotifer</name>
    <name type="synonym">Brachionus muelleri</name>
    <dbReference type="NCBI Taxonomy" id="10195"/>
    <lineage>
        <taxon>Eukaryota</taxon>
        <taxon>Metazoa</taxon>
        <taxon>Spiralia</taxon>
        <taxon>Gnathifera</taxon>
        <taxon>Rotifera</taxon>
        <taxon>Eurotatoria</taxon>
        <taxon>Monogononta</taxon>
        <taxon>Pseudotrocha</taxon>
        <taxon>Ploima</taxon>
        <taxon>Brachionidae</taxon>
        <taxon>Brachionus</taxon>
    </lineage>
</organism>
<reference evidence="1 2" key="1">
    <citation type="journal article" date="2018" name="Sci. Rep.">
        <title>Genomic signatures of local adaptation to the degree of environmental predictability in rotifers.</title>
        <authorList>
            <person name="Franch-Gras L."/>
            <person name="Hahn C."/>
            <person name="Garcia-Roger E.M."/>
            <person name="Carmona M.J."/>
            <person name="Serra M."/>
            <person name="Gomez A."/>
        </authorList>
    </citation>
    <scope>NUCLEOTIDE SEQUENCE [LARGE SCALE GENOMIC DNA]</scope>
    <source>
        <strain evidence="1">HYR1</strain>
    </source>
</reference>
<evidence type="ECO:0000313" key="2">
    <source>
        <dbReference type="Proteomes" id="UP000276133"/>
    </source>
</evidence>
<feature type="non-terminal residue" evidence="1">
    <location>
        <position position="1"/>
    </location>
</feature>
<gene>
    <name evidence="1" type="ORF">BpHYR1_054345</name>
</gene>
<name>A0A3M7R6P7_BRAPC</name>
<accession>A0A3M7R6P7</accession>
<dbReference type="EMBL" id="REGN01004073">
    <property type="protein sequence ID" value="RNA19302.1"/>
    <property type="molecule type" value="Genomic_DNA"/>
</dbReference>
<sequence length="171" mass="18789">VLIACATVEVRRSGKSSESSESQESNESNEQNVLGHYNQSCIASRWRTFCKNNLECQSNICLCPSNSTWNGLYCERFGMACTDNNECKAQKLICSNGVCNCPLGTWNATLRICDSLPFNARCRIPNNSDSDESSEAILTTGDLCDSSANLECNRNRCRCRQGLTNTNGICG</sequence>
<protein>
    <submittedName>
        <fullName evidence="1">Uncharacterized protein</fullName>
    </submittedName>
</protein>
<comment type="caution">
    <text evidence="1">The sequence shown here is derived from an EMBL/GenBank/DDBJ whole genome shotgun (WGS) entry which is preliminary data.</text>
</comment>
<dbReference type="OrthoDB" id="5874482at2759"/>